<evidence type="ECO:0000313" key="11">
    <source>
        <dbReference type="Proteomes" id="UP000799291"/>
    </source>
</evidence>
<feature type="signal peptide" evidence="8">
    <location>
        <begin position="1"/>
        <end position="18"/>
    </location>
</feature>
<keyword evidence="2 7" id="KW-0378">Hydrolase</keyword>
<dbReference type="GO" id="GO:0071555">
    <property type="term" value="P:cell wall organization"/>
    <property type="evidence" value="ECO:0007669"/>
    <property type="project" value="UniProtKB-KW"/>
</dbReference>
<accession>A0A6G1ISD0</accession>
<dbReference type="GO" id="GO:0009251">
    <property type="term" value="P:glucan catabolic process"/>
    <property type="evidence" value="ECO:0007669"/>
    <property type="project" value="TreeGrafter"/>
</dbReference>
<sequence length="413" mass="45891">MLVKRILATALACSSALAAPATKRGVAFAWGSEKLRGVNIGGWLVLEPWITPSIFENTGRNDVVDEYTLGEKLGQDAALQILRKHWDSWATWNDFKKIADSGFNLVRIPIGYWAYDAFGSPYVEGAAPYMDAAIDWARGLGLKIIIDLHGAPGSQNAFDNSGQRLAAPGWQTGNTVQQTLQVLKTISNKYAQPSYQDVVIGIQLLNEPLNPKLNPDITRQFYRDGFNQVRDVSDTLVVLHDGFQAATAWNGFLVPSDNNAQNVALDHHEYQVFDNGLIAMQPWQHIQQVCNAASVYSAGDKWAFVGEWTGAMTDCAKYLNGRDVGARYDGTYQNSAFVGQCGWQNDVGQWSQGYKDATRQYIETQMSVFEGRTQGWVWWNFKTEGAHEWDAFALIDAGVFPQPLSDRKFGAIC</sequence>
<organism evidence="10 11">
    <name type="scientific">Lentithecium fluviatile CBS 122367</name>
    <dbReference type="NCBI Taxonomy" id="1168545"/>
    <lineage>
        <taxon>Eukaryota</taxon>
        <taxon>Fungi</taxon>
        <taxon>Dikarya</taxon>
        <taxon>Ascomycota</taxon>
        <taxon>Pezizomycotina</taxon>
        <taxon>Dothideomycetes</taxon>
        <taxon>Pleosporomycetidae</taxon>
        <taxon>Pleosporales</taxon>
        <taxon>Massarineae</taxon>
        <taxon>Lentitheciaceae</taxon>
        <taxon>Lentithecium</taxon>
    </lineage>
</organism>
<dbReference type="GO" id="GO:0004338">
    <property type="term" value="F:glucan exo-1,3-beta-glucosidase activity"/>
    <property type="evidence" value="ECO:0007669"/>
    <property type="project" value="UniProtKB-EC"/>
</dbReference>
<dbReference type="Gene3D" id="3.20.20.80">
    <property type="entry name" value="Glycosidases"/>
    <property type="match status" value="1"/>
</dbReference>
<dbReference type="EC" id="3.2.1.58" evidence="6"/>
<evidence type="ECO:0000256" key="8">
    <source>
        <dbReference type="SAM" id="SignalP"/>
    </source>
</evidence>
<evidence type="ECO:0000256" key="7">
    <source>
        <dbReference type="RuleBase" id="RU361153"/>
    </source>
</evidence>
<dbReference type="InterPro" id="IPR001547">
    <property type="entry name" value="Glyco_hydro_5"/>
</dbReference>
<keyword evidence="8" id="KW-0732">Signal</keyword>
<dbReference type="GO" id="GO:0009986">
    <property type="term" value="C:cell surface"/>
    <property type="evidence" value="ECO:0007669"/>
    <property type="project" value="TreeGrafter"/>
</dbReference>
<gene>
    <name evidence="10" type="ORF">K458DRAFT_372530</name>
</gene>
<keyword evidence="3 7" id="KW-0326">Glycosidase</keyword>
<dbReference type="InterPro" id="IPR018087">
    <property type="entry name" value="Glyco_hydro_5_CS"/>
</dbReference>
<dbReference type="OrthoDB" id="62120at2759"/>
<dbReference type="InterPro" id="IPR050386">
    <property type="entry name" value="Glycosyl_hydrolase_5"/>
</dbReference>
<comment type="catalytic activity">
    <reaction evidence="5">
        <text>Successive hydrolysis of beta-D-glucose units from the non-reducing ends of (1-&gt;3)-beta-D-glucans, releasing alpha-glucose.</text>
        <dbReference type="EC" id="3.2.1.58"/>
    </reaction>
</comment>
<comment type="similarity">
    <text evidence="1 7">Belongs to the glycosyl hydrolase 5 (cellulase A) family.</text>
</comment>
<evidence type="ECO:0000256" key="2">
    <source>
        <dbReference type="ARBA" id="ARBA00022801"/>
    </source>
</evidence>
<dbReference type="PROSITE" id="PS00659">
    <property type="entry name" value="GLYCOSYL_HYDROL_F5"/>
    <property type="match status" value="1"/>
</dbReference>
<evidence type="ECO:0000313" key="10">
    <source>
        <dbReference type="EMBL" id="KAF2681065.1"/>
    </source>
</evidence>
<evidence type="ECO:0000256" key="3">
    <source>
        <dbReference type="ARBA" id="ARBA00023295"/>
    </source>
</evidence>
<keyword evidence="4" id="KW-0961">Cell wall biogenesis/degradation</keyword>
<evidence type="ECO:0000259" key="9">
    <source>
        <dbReference type="Pfam" id="PF00150"/>
    </source>
</evidence>
<evidence type="ECO:0000256" key="1">
    <source>
        <dbReference type="ARBA" id="ARBA00005641"/>
    </source>
</evidence>
<evidence type="ECO:0000256" key="6">
    <source>
        <dbReference type="ARBA" id="ARBA00038929"/>
    </source>
</evidence>
<evidence type="ECO:0000256" key="5">
    <source>
        <dbReference type="ARBA" id="ARBA00036824"/>
    </source>
</evidence>
<dbReference type="Proteomes" id="UP000799291">
    <property type="component" value="Unassembled WGS sequence"/>
</dbReference>
<dbReference type="GO" id="GO:0005576">
    <property type="term" value="C:extracellular region"/>
    <property type="evidence" value="ECO:0007669"/>
    <property type="project" value="TreeGrafter"/>
</dbReference>
<dbReference type="Pfam" id="PF00150">
    <property type="entry name" value="Cellulase"/>
    <property type="match status" value="1"/>
</dbReference>
<reference evidence="10" key="1">
    <citation type="journal article" date="2020" name="Stud. Mycol.">
        <title>101 Dothideomycetes genomes: a test case for predicting lifestyles and emergence of pathogens.</title>
        <authorList>
            <person name="Haridas S."/>
            <person name="Albert R."/>
            <person name="Binder M."/>
            <person name="Bloem J."/>
            <person name="Labutti K."/>
            <person name="Salamov A."/>
            <person name="Andreopoulos B."/>
            <person name="Baker S."/>
            <person name="Barry K."/>
            <person name="Bills G."/>
            <person name="Bluhm B."/>
            <person name="Cannon C."/>
            <person name="Castanera R."/>
            <person name="Culley D."/>
            <person name="Daum C."/>
            <person name="Ezra D."/>
            <person name="Gonzalez J."/>
            <person name="Henrissat B."/>
            <person name="Kuo A."/>
            <person name="Liang C."/>
            <person name="Lipzen A."/>
            <person name="Lutzoni F."/>
            <person name="Magnuson J."/>
            <person name="Mondo S."/>
            <person name="Nolan M."/>
            <person name="Ohm R."/>
            <person name="Pangilinan J."/>
            <person name="Park H.-J."/>
            <person name="Ramirez L."/>
            <person name="Alfaro M."/>
            <person name="Sun H."/>
            <person name="Tritt A."/>
            <person name="Yoshinaga Y."/>
            <person name="Zwiers L.-H."/>
            <person name="Turgeon B."/>
            <person name="Goodwin S."/>
            <person name="Spatafora J."/>
            <person name="Crous P."/>
            <person name="Grigoriev I."/>
        </authorList>
    </citation>
    <scope>NUCLEOTIDE SEQUENCE</scope>
    <source>
        <strain evidence="10">CBS 122367</strain>
    </source>
</reference>
<protein>
    <recommendedName>
        <fullName evidence="6">glucan 1,3-beta-glucosidase</fullName>
        <ecNumber evidence="6">3.2.1.58</ecNumber>
    </recommendedName>
</protein>
<dbReference type="EMBL" id="MU005593">
    <property type="protein sequence ID" value="KAF2681065.1"/>
    <property type="molecule type" value="Genomic_DNA"/>
</dbReference>
<feature type="domain" description="Glycoside hydrolase family 5" evidence="9">
    <location>
        <begin position="79"/>
        <end position="345"/>
    </location>
</feature>
<evidence type="ECO:0000256" key="4">
    <source>
        <dbReference type="ARBA" id="ARBA00023316"/>
    </source>
</evidence>
<dbReference type="PANTHER" id="PTHR31297:SF8">
    <property type="entry name" value="GLYCOSIDE HYDROLASE FAMILY 5 DOMAIN-CONTAINING PROTEIN"/>
    <property type="match status" value="1"/>
</dbReference>
<proteinExistence type="inferred from homology"/>
<dbReference type="SUPFAM" id="SSF51445">
    <property type="entry name" value="(Trans)glycosidases"/>
    <property type="match status" value="1"/>
</dbReference>
<dbReference type="PANTHER" id="PTHR31297">
    <property type="entry name" value="GLUCAN ENDO-1,6-BETA-GLUCOSIDASE B"/>
    <property type="match status" value="1"/>
</dbReference>
<dbReference type="InterPro" id="IPR017853">
    <property type="entry name" value="GH"/>
</dbReference>
<name>A0A6G1ISD0_9PLEO</name>
<dbReference type="AlphaFoldDB" id="A0A6G1ISD0"/>
<dbReference type="FunFam" id="3.20.20.80:FF:000033">
    <property type="entry name" value="Glucan 1,3-beta-glucosidase A"/>
    <property type="match status" value="1"/>
</dbReference>
<keyword evidence="11" id="KW-1185">Reference proteome</keyword>
<feature type="chain" id="PRO_5026206005" description="glucan 1,3-beta-glucosidase" evidence="8">
    <location>
        <begin position="19"/>
        <end position="413"/>
    </location>
</feature>